<keyword evidence="6" id="KW-1133">Transmembrane helix</keyword>
<evidence type="ECO:0000256" key="4">
    <source>
        <dbReference type="ARBA" id="ARBA00022729"/>
    </source>
</evidence>
<comment type="subcellular location">
    <subcellularLocation>
        <location evidence="1">Secreted</location>
        <location evidence="1">Extracellular space</location>
        <location evidence="1">Apoplast</location>
    </subcellularLocation>
</comment>
<organism evidence="7 8">
    <name type="scientific">Escallonia herrerae</name>
    <dbReference type="NCBI Taxonomy" id="1293975"/>
    <lineage>
        <taxon>Eukaryota</taxon>
        <taxon>Viridiplantae</taxon>
        <taxon>Streptophyta</taxon>
        <taxon>Embryophyta</taxon>
        <taxon>Tracheophyta</taxon>
        <taxon>Spermatophyta</taxon>
        <taxon>Magnoliopsida</taxon>
        <taxon>eudicotyledons</taxon>
        <taxon>Gunneridae</taxon>
        <taxon>Pentapetalae</taxon>
        <taxon>asterids</taxon>
        <taxon>campanulids</taxon>
        <taxon>Escalloniales</taxon>
        <taxon>Escalloniaceae</taxon>
        <taxon>Escallonia</taxon>
    </lineage>
</organism>
<evidence type="ECO:0000256" key="3">
    <source>
        <dbReference type="ARBA" id="ARBA00022525"/>
    </source>
</evidence>
<keyword evidence="4" id="KW-0732">Signal</keyword>
<evidence type="ECO:0000313" key="7">
    <source>
        <dbReference type="EMBL" id="KAK3013000.1"/>
    </source>
</evidence>
<gene>
    <name evidence="7" type="ORF">RJ639_008732</name>
</gene>
<sequence>MVIHLSAALAATVTNPYGTGFYAKPQGKDKEAVVEAATACFVVFSSGAFLGYGGRVRLDPKAGTGFNAHGSTLPYSCHASVAGMFASISAETDPHVLIAATGVNAEAAGGAWNW</sequence>
<evidence type="ECO:0000256" key="2">
    <source>
        <dbReference type="ARBA" id="ARBA00022523"/>
    </source>
</evidence>
<name>A0AA88VQ64_9ASTE</name>
<evidence type="ECO:0000256" key="6">
    <source>
        <dbReference type="SAM" id="Phobius"/>
    </source>
</evidence>
<keyword evidence="3" id="KW-0964">Secreted</keyword>
<protein>
    <submittedName>
        <fullName evidence="7">Uncharacterized protein</fullName>
    </submittedName>
</protein>
<comment type="caution">
    <text evidence="7">The sequence shown here is derived from an EMBL/GenBank/DDBJ whole genome shotgun (WGS) entry which is preliminary data.</text>
</comment>
<keyword evidence="6" id="KW-0472">Membrane</keyword>
<dbReference type="Proteomes" id="UP001188597">
    <property type="component" value="Unassembled WGS sequence"/>
</dbReference>
<dbReference type="PANTHER" id="PTHR31279:SF13">
    <property type="entry name" value="PROTEIN EXORDIUM-LIKE 6"/>
    <property type="match status" value="1"/>
</dbReference>
<feature type="transmembrane region" description="Helical" evidence="6">
    <location>
        <begin position="32"/>
        <end position="52"/>
    </location>
</feature>
<dbReference type="Pfam" id="PF04674">
    <property type="entry name" value="Phi_1"/>
    <property type="match status" value="1"/>
</dbReference>
<reference evidence="7" key="1">
    <citation type="submission" date="2022-12" db="EMBL/GenBank/DDBJ databases">
        <title>Draft genome assemblies for two species of Escallonia (Escalloniales).</title>
        <authorList>
            <person name="Chanderbali A."/>
            <person name="Dervinis C."/>
            <person name="Anghel I."/>
            <person name="Soltis D."/>
            <person name="Soltis P."/>
            <person name="Zapata F."/>
        </authorList>
    </citation>
    <scope>NUCLEOTIDE SEQUENCE</scope>
    <source>
        <strain evidence="7">UCBG64.0493</strain>
        <tissue evidence="7">Leaf</tissue>
    </source>
</reference>
<keyword evidence="8" id="KW-1185">Reference proteome</keyword>
<evidence type="ECO:0000313" key="8">
    <source>
        <dbReference type="Proteomes" id="UP001188597"/>
    </source>
</evidence>
<dbReference type="InterPro" id="IPR006766">
    <property type="entry name" value="EXORDIUM-like"/>
</dbReference>
<evidence type="ECO:0000256" key="5">
    <source>
        <dbReference type="ARBA" id="ARBA00023591"/>
    </source>
</evidence>
<evidence type="ECO:0000256" key="1">
    <source>
        <dbReference type="ARBA" id="ARBA00004271"/>
    </source>
</evidence>
<proteinExistence type="inferred from homology"/>
<dbReference type="EMBL" id="JAVXUP010001330">
    <property type="protein sequence ID" value="KAK3013000.1"/>
    <property type="molecule type" value="Genomic_DNA"/>
</dbReference>
<keyword evidence="2" id="KW-0052">Apoplast</keyword>
<keyword evidence="6" id="KW-0812">Transmembrane</keyword>
<dbReference type="GO" id="GO:0048046">
    <property type="term" value="C:apoplast"/>
    <property type="evidence" value="ECO:0007669"/>
    <property type="project" value="UniProtKB-SubCell"/>
</dbReference>
<dbReference type="AlphaFoldDB" id="A0AA88VQ64"/>
<dbReference type="PANTHER" id="PTHR31279">
    <property type="entry name" value="PROTEIN EXORDIUM-LIKE 5"/>
    <property type="match status" value="1"/>
</dbReference>
<accession>A0AA88VQ64</accession>
<comment type="similarity">
    <text evidence="5">Belongs to the EXORDIUM family.</text>
</comment>